<comment type="caution">
    <text evidence="3">The sequence shown here is derived from an EMBL/GenBank/DDBJ whole genome shotgun (WGS) entry which is preliminary data.</text>
</comment>
<evidence type="ECO:0000256" key="1">
    <source>
        <dbReference type="SAM" id="MobiDB-lite"/>
    </source>
</evidence>
<name>A0AAN6IQA6_EXODE</name>
<gene>
    <name evidence="3" type="ORF">HRR80_009428</name>
</gene>
<evidence type="ECO:0000313" key="3">
    <source>
        <dbReference type="EMBL" id="KAJ8986518.1"/>
    </source>
</evidence>
<dbReference type="PANTHER" id="PTHR28187:SF1">
    <property type="entry name" value="PROTEIN RCR1-RELATED"/>
    <property type="match status" value="1"/>
</dbReference>
<feature type="transmembrane region" description="Helical" evidence="2">
    <location>
        <begin position="30"/>
        <end position="52"/>
    </location>
</feature>
<protein>
    <recommendedName>
        <fullName evidence="5">Chitin synthesis regulation, Congo red resistance, RCR protein</fullName>
    </recommendedName>
</protein>
<keyword evidence="2" id="KW-0472">Membrane</keyword>
<dbReference type="EMBL" id="JAJGCB010000036">
    <property type="protein sequence ID" value="KAJ8986518.1"/>
    <property type="molecule type" value="Genomic_DNA"/>
</dbReference>
<proteinExistence type="predicted"/>
<evidence type="ECO:0000313" key="4">
    <source>
        <dbReference type="Proteomes" id="UP001161757"/>
    </source>
</evidence>
<dbReference type="GO" id="GO:0016192">
    <property type="term" value="P:vesicle-mediated transport"/>
    <property type="evidence" value="ECO:0007669"/>
    <property type="project" value="TreeGrafter"/>
</dbReference>
<dbReference type="PANTHER" id="PTHR28187">
    <property type="entry name" value="PROTEIN RCR1-RELATED"/>
    <property type="match status" value="1"/>
</dbReference>
<organism evidence="3 4">
    <name type="scientific">Exophiala dermatitidis</name>
    <name type="common">Black yeast-like fungus</name>
    <name type="synonym">Wangiella dermatitidis</name>
    <dbReference type="NCBI Taxonomy" id="5970"/>
    <lineage>
        <taxon>Eukaryota</taxon>
        <taxon>Fungi</taxon>
        <taxon>Dikarya</taxon>
        <taxon>Ascomycota</taxon>
        <taxon>Pezizomycotina</taxon>
        <taxon>Eurotiomycetes</taxon>
        <taxon>Chaetothyriomycetidae</taxon>
        <taxon>Chaetothyriales</taxon>
        <taxon>Herpotrichiellaceae</taxon>
        <taxon>Exophiala</taxon>
    </lineage>
</organism>
<dbReference type="Pfam" id="PF12273">
    <property type="entry name" value="RCR"/>
    <property type="match status" value="1"/>
</dbReference>
<keyword evidence="2" id="KW-1133">Transmembrane helix</keyword>
<feature type="compositionally biased region" description="Pro residues" evidence="1">
    <location>
        <begin position="136"/>
        <end position="146"/>
    </location>
</feature>
<dbReference type="InterPro" id="IPR020999">
    <property type="entry name" value="Chitin_synth_reg_RCR"/>
</dbReference>
<feature type="region of interest" description="Disordered" evidence="1">
    <location>
        <begin position="72"/>
        <end position="146"/>
    </location>
</feature>
<keyword evidence="2" id="KW-0812">Transmembrane</keyword>
<evidence type="ECO:0000256" key="2">
    <source>
        <dbReference type="SAM" id="Phobius"/>
    </source>
</evidence>
<accession>A0AAN6IQA6</accession>
<sequence length="146" mass="16885">MSLERRYTLCRDAYGRYYRCRSTWSSWGRWLALALIIFGAFLLFFLFACITARRRRRMGARPLYGTGWAGRTPWNRPAANYNPNYQNQPPPPPQYNQTQNYGGYYGQNQGYFGGRQTDVEMQPPPNTYQGGENVYQPPPGPPPAKN</sequence>
<feature type="compositionally biased region" description="Low complexity" evidence="1">
    <location>
        <begin position="95"/>
        <end position="116"/>
    </location>
</feature>
<dbReference type="Proteomes" id="UP001161757">
    <property type="component" value="Unassembled WGS sequence"/>
</dbReference>
<evidence type="ECO:0008006" key="5">
    <source>
        <dbReference type="Google" id="ProtNLM"/>
    </source>
</evidence>
<reference evidence="3" key="1">
    <citation type="submission" date="2023-01" db="EMBL/GenBank/DDBJ databases">
        <title>Exophiala dermititidis isolated from Cystic Fibrosis Patient.</title>
        <authorList>
            <person name="Kurbessoian T."/>
            <person name="Crocker A."/>
            <person name="Murante D."/>
            <person name="Hogan D.A."/>
            <person name="Stajich J.E."/>
        </authorList>
    </citation>
    <scope>NUCLEOTIDE SEQUENCE</scope>
    <source>
        <strain evidence="3">Ex8</strain>
    </source>
</reference>
<dbReference type="AlphaFoldDB" id="A0AAN6IQA6"/>